<protein>
    <recommendedName>
        <fullName evidence="7">Hydroxyacylglutathione hydrolase</fullName>
        <ecNumber evidence="7">3.1.2.6</ecNumber>
    </recommendedName>
    <alternativeName>
        <fullName evidence="7">Glyoxalase II</fullName>
        <shortName evidence="7">Glx II</shortName>
    </alternativeName>
</protein>
<evidence type="ECO:0000313" key="10">
    <source>
        <dbReference type="Proteomes" id="UP000588068"/>
    </source>
</evidence>
<comment type="similarity">
    <text evidence="3 7">Belongs to the metallo-beta-lactamase superfamily. Glyoxalase II family.</text>
</comment>
<gene>
    <name evidence="7" type="primary">gloB</name>
    <name evidence="9" type="ORF">HNQ60_000433</name>
</gene>
<accession>A0A841HFD7</accession>
<dbReference type="InterPro" id="IPR032282">
    <property type="entry name" value="HAGH_C"/>
</dbReference>
<dbReference type="GO" id="GO:0019243">
    <property type="term" value="P:methylglyoxal catabolic process to D-lactate via S-lactoyl-glutathione"/>
    <property type="evidence" value="ECO:0007669"/>
    <property type="project" value="UniProtKB-UniRule"/>
</dbReference>
<dbReference type="EMBL" id="JACHHZ010000001">
    <property type="protein sequence ID" value="MBB6091587.1"/>
    <property type="molecule type" value="Genomic_DNA"/>
</dbReference>
<feature type="domain" description="Metallo-beta-lactamase" evidence="8">
    <location>
        <begin position="12"/>
        <end position="169"/>
    </location>
</feature>
<dbReference type="PANTHER" id="PTHR43705:SF1">
    <property type="entry name" value="HYDROXYACYLGLUTATHIONE HYDROLASE GLOB"/>
    <property type="match status" value="1"/>
</dbReference>
<dbReference type="RefSeq" id="WP_184329377.1">
    <property type="nucleotide sequence ID" value="NZ_JACHHZ010000001.1"/>
</dbReference>
<keyword evidence="5 7" id="KW-0378">Hydrolase</keyword>
<comment type="cofactor">
    <cofactor evidence="7">
        <name>Zn(2+)</name>
        <dbReference type="ChEBI" id="CHEBI:29105"/>
    </cofactor>
    <text evidence="7">Binds 2 Zn(2+) ions per subunit.</text>
</comment>
<evidence type="ECO:0000256" key="6">
    <source>
        <dbReference type="ARBA" id="ARBA00022833"/>
    </source>
</evidence>
<feature type="binding site" evidence="7">
    <location>
        <position position="61"/>
    </location>
    <ligand>
        <name>Zn(2+)</name>
        <dbReference type="ChEBI" id="CHEBI:29105"/>
        <label>2</label>
    </ligand>
</feature>
<dbReference type="Pfam" id="PF16123">
    <property type="entry name" value="HAGH_C"/>
    <property type="match status" value="1"/>
</dbReference>
<dbReference type="Gene3D" id="3.60.15.10">
    <property type="entry name" value="Ribonuclease Z/Hydroxyacylglutathione hydrolase-like"/>
    <property type="match status" value="1"/>
</dbReference>
<keyword evidence="10" id="KW-1185">Reference proteome</keyword>
<evidence type="ECO:0000256" key="2">
    <source>
        <dbReference type="ARBA" id="ARBA00004963"/>
    </source>
</evidence>
<feature type="binding site" evidence="7">
    <location>
        <position position="56"/>
    </location>
    <ligand>
        <name>Zn(2+)</name>
        <dbReference type="ChEBI" id="CHEBI:29105"/>
        <label>1</label>
    </ligand>
</feature>
<feature type="binding site" evidence="7">
    <location>
        <position position="131"/>
    </location>
    <ligand>
        <name>Zn(2+)</name>
        <dbReference type="ChEBI" id="CHEBI:29105"/>
        <label>2</label>
    </ligand>
</feature>
<feature type="binding site" evidence="7">
    <location>
        <position position="60"/>
    </location>
    <ligand>
        <name>Zn(2+)</name>
        <dbReference type="ChEBI" id="CHEBI:29105"/>
        <label>2</label>
    </ligand>
</feature>
<feature type="binding site" evidence="7">
    <location>
        <position position="114"/>
    </location>
    <ligand>
        <name>Zn(2+)</name>
        <dbReference type="ChEBI" id="CHEBI:29105"/>
        <label>1</label>
    </ligand>
</feature>
<evidence type="ECO:0000256" key="3">
    <source>
        <dbReference type="ARBA" id="ARBA00006759"/>
    </source>
</evidence>
<proteinExistence type="inferred from homology"/>
<comment type="function">
    <text evidence="7">Thiolesterase that catalyzes the hydrolysis of S-D-lactoyl-glutathione to form glutathione and D-lactic acid.</text>
</comment>
<feature type="binding site" evidence="7">
    <location>
        <position position="131"/>
    </location>
    <ligand>
        <name>Zn(2+)</name>
        <dbReference type="ChEBI" id="CHEBI:29105"/>
        <label>1</label>
    </ligand>
</feature>
<feature type="binding site" evidence="7">
    <location>
        <position position="58"/>
    </location>
    <ligand>
        <name>Zn(2+)</name>
        <dbReference type="ChEBI" id="CHEBI:29105"/>
        <label>1</label>
    </ligand>
</feature>
<dbReference type="InterPro" id="IPR001279">
    <property type="entry name" value="Metallo-B-lactamas"/>
</dbReference>
<comment type="catalytic activity">
    <reaction evidence="1 7">
        <text>an S-(2-hydroxyacyl)glutathione + H2O = a 2-hydroxy carboxylate + glutathione + H(+)</text>
        <dbReference type="Rhea" id="RHEA:21864"/>
        <dbReference type="ChEBI" id="CHEBI:15377"/>
        <dbReference type="ChEBI" id="CHEBI:15378"/>
        <dbReference type="ChEBI" id="CHEBI:57925"/>
        <dbReference type="ChEBI" id="CHEBI:58896"/>
        <dbReference type="ChEBI" id="CHEBI:71261"/>
        <dbReference type="EC" id="3.1.2.6"/>
    </reaction>
</comment>
<keyword evidence="4 7" id="KW-0479">Metal-binding</keyword>
<dbReference type="GO" id="GO:0004416">
    <property type="term" value="F:hydroxyacylglutathione hydrolase activity"/>
    <property type="evidence" value="ECO:0007669"/>
    <property type="project" value="UniProtKB-UniRule"/>
</dbReference>
<organism evidence="9 10">
    <name type="scientific">Povalibacter uvarum</name>
    <dbReference type="NCBI Taxonomy" id="732238"/>
    <lineage>
        <taxon>Bacteria</taxon>
        <taxon>Pseudomonadati</taxon>
        <taxon>Pseudomonadota</taxon>
        <taxon>Gammaproteobacteria</taxon>
        <taxon>Steroidobacterales</taxon>
        <taxon>Steroidobacteraceae</taxon>
        <taxon>Povalibacter</taxon>
    </lineage>
</organism>
<dbReference type="SMART" id="SM00849">
    <property type="entry name" value="Lactamase_B"/>
    <property type="match status" value="1"/>
</dbReference>
<dbReference type="PIRSF" id="PIRSF005457">
    <property type="entry name" value="Glx"/>
    <property type="match status" value="1"/>
</dbReference>
<comment type="pathway">
    <text evidence="2 7">Secondary metabolite metabolism; methylglyoxal degradation; (R)-lactate from methylglyoxal: step 2/2.</text>
</comment>
<keyword evidence="6 7" id="KW-0862">Zinc</keyword>
<dbReference type="SUPFAM" id="SSF56281">
    <property type="entry name" value="Metallo-hydrolase/oxidoreductase"/>
    <property type="match status" value="1"/>
</dbReference>
<dbReference type="Proteomes" id="UP000588068">
    <property type="component" value="Unassembled WGS sequence"/>
</dbReference>
<evidence type="ECO:0000313" key="9">
    <source>
        <dbReference type="EMBL" id="MBB6091587.1"/>
    </source>
</evidence>
<dbReference type="AlphaFoldDB" id="A0A841HFD7"/>
<reference evidence="9 10" key="1">
    <citation type="submission" date="2020-08" db="EMBL/GenBank/DDBJ databases">
        <title>Genomic Encyclopedia of Type Strains, Phase IV (KMG-IV): sequencing the most valuable type-strain genomes for metagenomic binning, comparative biology and taxonomic classification.</title>
        <authorList>
            <person name="Goeker M."/>
        </authorList>
    </citation>
    <scope>NUCLEOTIDE SEQUENCE [LARGE SCALE GENOMIC DNA]</scope>
    <source>
        <strain evidence="9 10">DSM 26723</strain>
    </source>
</reference>
<comment type="caution">
    <text evidence="9">The sequence shown here is derived from an EMBL/GenBank/DDBJ whole genome shotgun (WGS) entry which is preliminary data.</text>
</comment>
<dbReference type="PANTHER" id="PTHR43705">
    <property type="entry name" value="HYDROXYACYLGLUTATHIONE HYDROLASE"/>
    <property type="match status" value="1"/>
</dbReference>
<dbReference type="UniPathway" id="UPA00619">
    <property type="reaction ID" value="UER00676"/>
</dbReference>
<dbReference type="EC" id="3.1.2.6" evidence="7"/>
<comment type="subunit">
    <text evidence="7">Monomer.</text>
</comment>
<dbReference type="GO" id="GO:0046872">
    <property type="term" value="F:metal ion binding"/>
    <property type="evidence" value="ECO:0007669"/>
    <property type="project" value="UniProtKB-KW"/>
</dbReference>
<dbReference type="HAMAP" id="MF_01374">
    <property type="entry name" value="Glyoxalase_2"/>
    <property type="match status" value="1"/>
</dbReference>
<dbReference type="InterPro" id="IPR035680">
    <property type="entry name" value="Clx_II_MBL"/>
</dbReference>
<evidence type="ECO:0000256" key="1">
    <source>
        <dbReference type="ARBA" id="ARBA00001623"/>
    </source>
</evidence>
<evidence type="ECO:0000256" key="7">
    <source>
        <dbReference type="HAMAP-Rule" id="MF_01374"/>
    </source>
</evidence>
<dbReference type="InterPro" id="IPR017782">
    <property type="entry name" value="Hydroxyacylglutathione_Hdrlase"/>
</dbReference>
<dbReference type="Pfam" id="PF00753">
    <property type="entry name" value="Lactamase_B"/>
    <property type="match status" value="1"/>
</dbReference>
<sequence length="258" mass="28245">MLQVTPVQAFSDNYIWLIHSPRDPRKVVAVDPGDAAPVHQALTDRGLQLSGIFMTHHHRDHVGGVVELLRQHPVPAFGPAGEAVPGEPARLREGEAASLEALGLDFRAIDVPGHTAGHIAYVGHGALFCGDTLFSAGCGRLFEGTAEQMTASLAKFAALPDETLVYCGHEYTVNNLRFALAVEPGNEESAAYLEECRQKRARHEATVPSDMRRERNVNPFLRCHRQTVKQAAEARAGRELNPVEVFAVVREWKDGFKG</sequence>
<evidence type="ECO:0000259" key="8">
    <source>
        <dbReference type="SMART" id="SM00849"/>
    </source>
</evidence>
<dbReference type="CDD" id="cd07723">
    <property type="entry name" value="hydroxyacylglutathione_hydrolase_MBL-fold"/>
    <property type="match status" value="1"/>
</dbReference>
<evidence type="ECO:0000256" key="4">
    <source>
        <dbReference type="ARBA" id="ARBA00022723"/>
    </source>
</evidence>
<name>A0A841HFD7_9GAMM</name>
<dbReference type="NCBIfam" id="TIGR03413">
    <property type="entry name" value="GSH_gloB"/>
    <property type="match status" value="1"/>
</dbReference>
<evidence type="ECO:0000256" key="5">
    <source>
        <dbReference type="ARBA" id="ARBA00022801"/>
    </source>
</evidence>
<dbReference type="InterPro" id="IPR050110">
    <property type="entry name" value="Glyoxalase_II_hydrolase"/>
</dbReference>
<feature type="binding site" evidence="7">
    <location>
        <position position="169"/>
    </location>
    <ligand>
        <name>Zn(2+)</name>
        <dbReference type="ChEBI" id="CHEBI:29105"/>
        <label>2</label>
    </ligand>
</feature>
<dbReference type="InterPro" id="IPR036866">
    <property type="entry name" value="RibonucZ/Hydroxyglut_hydro"/>
</dbReference>